<keyword evidence="1" id="KW-1133">Transmembrane helix</keyword>
<evidence type="ECO:0000313" key="5">
    <source>
        <dbReference type="Proteomes" id="UP000245488"/>
    </source>
</evidence>
<evidence type="ECO:0000256" key="1">
    <source>
        <dbReference type="SAM" id="Phobius"/>
    </source>
</evidence>
<dbReference type="OrthoDB" id="1997898at2"/>
<feature type="transmembrane region" description="Helical" evidence="1">
    <location>
        <begin position="93"/>
        <end position="122"/>
    </location>
</feature>
<reference evidence="2 5" key="2">
    <citation type="submission" date="2017-09" db="EMBL/GenBank/DDBJ databases">
        <title>High-quality draft genome sequence of Butyrivibrio fibrisolvens INBov1, isolated from cow rumen.</title>
        <authorList>
            <person name="Rodriguez Hernaez J."/>
            <person name="Rivarola M."/>
            <person name="Paniego N."/>
            <person name="Cravero S."/>
            <person name="Ceron Cucchi M."/>
            <person name="Martinez M.C."/>
        </authorList>
    </citation>
    <scope>NUCLEOTIDE SEQUENCE [LARGE SCALE GENOMIC DNA]</scope>
    <source>
        <strain evidence="2 5">INBov1</strain>
        <plasmid evidence="5">pinbov266</plasmid>
        <plasmid evidence="2">pINBov266</plasmid>
    </source>
</reference>
<dbReference type="AlphaFoldDB" id="A0A1H9V483"/>
<dbReference type="Proteomes" id="UP000182584">
    <property type="component" value="Unassembled WGS sequence"/>
</dbReference>
<reference evidence="3 4" key="1">
    <citation type="submission" date="2016-10" db="EMBL/GenBank/DDBJ databases">
        <authorList>
            <person name="de Groot N.N."/>
        </authorList>
    </citation>
    <scope>NUCLEOTIDE SEQUENCE [LARGE SCALE GENOMIC DNA]</scope>
    <source>
        <strain evidence="3 4">AR40</strain>
    </source>
</reference>
<keyword evidence="2" id="KW-0614">Plasmid</keyword>
<feature type="transmembrane region" description="Helical" evidence="1">
    <location>
        <begin position="16"/>
        <end position="34"/>
    </location>
</feature>
<dbReference type="PANTHER" id="PTHR37305:SF1">
    <property type="entry name" value="MEMBRANE PROTEIN"/>
    <property type="match status" value="1"/>
</dbReference>
<dbReference type="EMBL" id="NXNG01000002">
    <property type="protein sequence ID" value="PWT25816.1"/>
    <property type="molecule type" value="Genomic_DNA"/>
</dbReference>
<dbReference type="Proteomes" id="UP000245488">
    <property type="component" value="Plasmid pINBov266"/>
</dbReference>
<keyword evidence="1" id="KW-0812">Transmembrane</keyword>
<feature type="transmembrane region" description="Helical" evidence="1">
    <location>
        <begin position="218"/>
        <end position="241"/>
    </location>
</feature>
<dbReference type="eggNOG" id="ENOG502ZHK5">
    <property type="taxonomic scope" value="Bacteria"/>
</dbReference>
<geneLocation type="plasmid" evidence="5">
    <name>pinbov266</name>
</geneLocation>
<protein>
    <submittedName>
        <fullName evidence="2">ABC transporter permease</fullName>
    </submittedName>
    <submittedName>
        <fullName evidence="3">ABC-2 family transporter protein</fullName>
    </submittedName>
</protein>
<feature type="transmembrane region" description="Helical" evidence="1">
    <location>
        <begin position="171"/>
        <end position="190"/>
    </location>
</feature>
<evidence type="ECO:0000313" key="3">
    <source>
        <dbReference type="EMBL" id="SES16630.1"/>
    </source>
</evidence>
<gene>
    <name evidence="2" type="ORF">CPT75_00055</name>
    <name evidence="3" type="ORF">SAMN04487884_12134</name>
</gene>
<sequence length="248" mass="27454">MKDLIFADVKRILRKPSYWIVLGICLLISLFWTIQSKGSDGLSGFSFASSQGTAINTMNLFIGIAIYVSVYADEFTSNSMQCLIGRGISRKRLLIAKFVNCVIVTFISYGIYTLFITITGLLMGAKMNVAESSFLYSTILTNAFIVLGYATISMIILFWSKNVAYATLVDAFLLFAGDTLLGGLNAIPVIKHLHIDRHVFSHALECAKVDLLLTGGTAIFTMLWHVAKICAISIIVAYLLFRKKELDF</sequence>
<keyword evidence="1" id="KW-0472">Membrane</keyword>
<dbReference type="Pfam" id="PF12730">
    <property type="entry name" value="ABC2_membrane_4"/>
    <property type="match status" value="1"/>
</dbReference>
<dbReference type="PANTHER" id="PTHR37305">
    <property type="entry name" value="INTEGRAL MEMBRANE PROTEIN-RELATED"/>
    <property type="match status" value="1"/>
</dbReference>
<accession>A0A1H9V483</accession>
<evidence type="ECO:0000313" key="2">
    <source>
        <dbReference type="EMBL" id="PWT25816.1"/>
    </source>
</evidence>
<feature type="transmembrane region" description="Helical" evidence="1">
    <location>
        <begin position="54"/>
        <end position="72"/>
    </location>
</feature>
<dbReference type="EMBL" id="FOGJ01000021">
    <property type="protein sequence ID" value="SES16630.1"/>
    <property type="molecule type" value="Genomic_DNA"/>
</dbReference>
<name>A0A1H9V483_BUTFI</name>
<organism evidence="3 4">
    <name type="scientific">Butyrivibrio fibrisolvens</name>
    <dbReference type="NCBI Taxonomy" id="831"/>
    <lineage>
        <taxon>Bacteria</taxon>
        <taxon>Bacillati</taxon>
        <taxon>Bacillota</taxon>
        <taxon>Clostridia</taxon>
        <taxon>Lachnospirales</taxon>
        <taxon>Lachnospiraceae</taxon>
        <taxon>Butyrivibrio</taxon>
    </lineage>
</organism>
<geneLocation type="plasmid" evidence="2">
    <name>pINBov266</name>
</geneLocation>
<proteinExistence type="predicted"/>
<evidence type="ECO:0000313" key="4">
    <source>
        <dbReference type="Proteomes" id="UP000182584"/>
    </source>
</evidence>
<dbReference type="RefSeq" id="WP_022754485.1">
    <property type="nucleotide sequence ID" value="NZ_CM009897.1"/>
</dbReference>
<feature type="transmembrane region" description="Helical" evidence="1">
    <location>
        <begin position="134"/>
        <end position="159"/>
    </location>
</feature>
<keyword evidence="5" id="KW-1185">Reference proteome</keyword>